<dbReference type="Gene3D" id="3.40.50.1820">
    <property type="entry name" value="alpha/beta hydrolase"/>
    <property type="match status" value="1"/>
</dbReference>
<keyword evidence="5" id="KW-1185">Reference proteome</keyword>
<dbReference type="InterPro" id="IPR005674">
    <property type="entry name" value="CocE/Ser_esterase"/>
</dbReference>
<evidence type="ECO:0000256" key="1">
    <source>
        <dbReference type="ARBA" id="ARBA00022801"/>
    </source>
</evidence>
<dbReference type="RefSeq" id="WP_272650655.1">
    <property type="nucleotide sequence ID" value="NZ_JAZDDG010000003.1"/>
</dbReference>
<reference evidence="4 5" key="1">
    <citation type="submission" date="2024-01" db="EMBL/GenBank/DDBJ databases">
        <title>Maribacter spp. originated from different algae showed divergent polysaccharides utilization ability.</title>
        <authorList>
            <person name="Wang H."/>
            <person name="Wu Y."/>
        </authorList>
    </citation>
    <scope>NUCLEOTIDE SEQUENCE [LARGE SCALE GENOMIC DNA]</scope>
    <source>
        <strain evidence="4 5">PR1</strain>
    </source>
</reference>
<keyword evidence="1 4" id="KW-0378">Hydrolase</keyword>
<evidence type="ECO:0000313" key="4">
    <source>
        <dbReference type="EMBL" id="MEE1975834.1"/>
    </source>
</evidence>
<dbReference type="GO" id="GO:0016787">
    <property type="term" value="F:hydrolase activity"/>
    <property type="evidence" value="ECO:0007669"/>
    <property type="project" value="UniProtKB-KW"/>
</dbReference>
<feature type="domain" description="Xaa-Pro dipeptidyl-peptidase C-terminal" evidence="3">
    <location>
        <begin position="514"/>
        <end position="689"/>
    </location>
</feature>
<gene>
    <name evidence="4" type="ORF">V1I91_07120</name>
</gene>
<dbReference type="SUPFAM" id="SSF53474">
    <property type="entry name" value="alpha/beta-Hydrolases"/>
    <property type="match status" value="1"/>
</dbReference>
<feature type="domain" description="Xaa-Pro dipeptidyl-peptidase-like" evidence="2">
    <location>
        <begin position="206"/>
        <end position="465"/>
    </location>
</feature>
<protein>
    <submittedName>
        <fullName evidence="4">CocE/NonD family hydrolase</fullName>
    </submittedName>
</protein>
<dbReference type="Pfam" id="PF02129">
    <property type="entry name" value="Peptidase_S15"/>
    <property type="match status" value="1"/>
</dbReference>
<evidence type="ECO:0000313" key="5">
    <source>
        <dbReference type="Proteomes" id="UP001356308"/>
    </source>
</evidence>
<dbReference type="Gene3D" id="1.10.3020.10">
    <property type="entry name" value="alpha-amino acid ester hydrolase ( Helical cap domain)"/>
    <property type="match status" value="1"/>
</dbReference>
<dbReference type="SUPFAM" id="SSF49785">
    <property type="entry name" value="Galactose-binding domain-like"/>
    <property type="match status" value="1"/>
</dbReference>
<dbReference type="InterPro" id="IPR029058">
    <property type="entry name" value="AB_hydrolase_fold"/>
</dbReference>
<name>A0ABU7IS82_9FLAO</name>
<dbReference type="Proteomes" id="UP001356308">
    <property type="component" value="Unassembled WGS sequence"/>
</dbReference>
<dbReference type="InterPro" id="IPR013736">
    <property type="entry name" value="Xaa-Pro_dipept_C"/>
</dbReference>
<dbReference type="Gene3D" id="2.60.120.260">
    <property type="entry name" value="Galactose-binding domain-like"/>
    <property type="match status" value="1"/>
</dbReference>
<proteinExistence type="predicted"/>
<comment type="caution">
    <text evidence="4">The sequence shown here is derived from an EMBL/GenBank/DDBJ whole genome shotgun (WGS) entry which is preliminary data.</text>
</comment>
<accession>A0ABU7IS82</accession>
<dbReference type="EMBL" id="JAZDDG010000003">
    <property type="protein sequence ID" value="MEE1975834.1"/>
    <property type="molecule type" value="Genomic_DNA"/>
</dbReference>
<evidence type="ECO:0000259" key="3">
    <source>
        <dbReference type="Pfam" id="PF08530"/>
    </source>
</evidence>
<dbReference type="InterPro" id="IPR000383">
    <property type="entry name" value="Xaa-Pro-like_dom"/>
</dbReference>
<dbReference type="NCBIfam" id="TIGR00976">
    <property type="entry name" value="CocE_NonD"/>
    <property type="match status" value="1"/>
</dbReference>
<dbReference type="InterPro" id="IPR008979">
    <property type="entry name" value="Galactose-bd-like_sf"/>
</dbReference>
<dbReference type="Pfam" id="PF08530">
    <property type="entry name" value="PepX_C"/>
    <property type="match status" value="1"/>
</dbReference>
<organism evidence="4 5">
    <name type="scientific">Maribacter cobaltidurans</name>
    <dbReference type="NCBI Taxonomy" id="1178778"/>
    <lineage>
        <taxon>Bacteria</taxon>
        <taxon>Pseudomonadati</taxon>
        <taxon>Bacteroidota</taxon>
        <taxon>Flavobacteriia</taxon>
        <taxon>Flavobacteriales</taxon>
        <taxon>Flavobacteriaceae</taxon>
        <taxon>Maribacter</taxon>
    </lineage>
</organism>
<evidence type="ECO:0000259" key="2">
    <source>
        <dbReference type="Pfam" id="PF02129"/>
    </source>
</evidence>
<sequence length="743" mass="86056">MKRTLLILFLTLIHLTSFGQGFDFQKVPLSNTKVLANHMQALAASYPLKELSGLDLIKVQILSEKYDDAIATIEIEKEIKDKPKTEQIYLDLYHQYAKAKLTPNFQVAFKELYKSYVTKADDFQVLNLDDTLIARDGTDYFISDFERTYENITTETISKETAQNLIHKYFLKTVYESTRDLFFEAIKQDHKRRYRINDSIIVPMKDGAEVSVVVVERKESVKAKKPAILIASIYAGTNETGAMLSASKGYVGVIANTRGKRLSKGPVKPLEHENTDVYEVIDWISKQTWSNQKVGMYGGSYNGFTQWASMKHKVHPALKTIVPMVAIAPGIDYPMENNVLHNYSYSWNFYVTNTKFLDFKASQDFNRWDTLKNTWYTSGVAFNRLDSLDGQVNRLWNTYMQHPSYDDYWKKMIPYKQEFSKIDIPILTITGYYDDSQRGALYYYDQHTKYVKNPNHYVLVGPYDHWTAQTQPQEFLRNYKLDKTALIDIRYDLVYQWFDYTLKGKEKPSILKDKVNFQVMGTNTWMHKPSLSAMSNDTLTFHLSDAKTDDFYALKSKPNNSEIQMSVDFKDRKNMTNTDYYPWPLEKEKINISDGLLFKSEPLEEDVIINGSFLGNLEFTINKKDVDYSVILYQLTPEGNYFHLSYYIGRASYAQDREHRHLLTPNKKIQVSFNNSKLISKKLQKGSRMVAVVNVNKNNNAQLNYGTGKDVNEENIKDAEVPLKIIFSGNSSISLPVWYSLKE</sequence>